<reference evidence="1 2" key="1">
    <citation type="journal article" date="2019" name="Sci. Rep.">
        <title>Orb-weaving spider Araneus ventricosus genome elucidates the spidroin gene catalogue.</title>
        <authorList>
            <person name="Kono N."/>
            <person name="Nakamura H."/>
            <person name="Ohtoshi R."/>
            <person name="Moran D.A.P."/>
            <person name="Shinohara A."/>
            <person name="Yoshida Y."/>
            <person name="Fujiwara M."/>
            <person name="Mori M."/>
            <person name="Tomita M."/>
            <person name="Arakawa K."/>
        </authorList>
    </citation>
    <scope>NUCLEOTIDE SEQUENCE [LARGE SCALE GENOMIC DNA]</scope>
</reference>
<organism evidence="1 2">
    <name type="scientific">Araneus ventricosus</name>
    <name type="common">Orbweaver spider</name>
    <name type="synonym">Epeira ventricosa</name>
    <dbReference type="NCBI Taxonomy" id="182803"/>
    <lineage>
        <taxon>Eukaryota</taxon>
        <taxon>Metazoa</taxon>
        <taxon>Ecdysozoa</taxon>
        <taxon>Arthropoda</taxon>
        <taxon>Chelicerata</taxon>
        <taxon>Arachnida</taxon>
        <taxon>Araneae</taxon>
        <taxon>Araneomorphae</taxon>
        <taxon>Entelegynae</taxon>
        <taxon>Araneoidea</taxon>
        <taxon>Araneidae</taxon>
        <taxon>Araneus</taxon>
    </lineage>
</organism>
<dbReference type="AlphaFoldDB" id="A0A4Y2IR71"/>
<accession>A0A4Y2IR71</accession>
<evidence type="ECO:0000313" key="2">
    <source>
        <dbReference type="Proteomes" id="UP000499080"/>
    </source>
</evidence>
<dbReference type="Proteomes" id="UP000499080">
    <property type="component" value="Unassembled WGS sequence"/>
</dbReference>
<sequence>MPVSGEVQGLLRSHDGHPEEIGQWKIAIEQELAEKACNKNEDLGFRDLLHLRIGVLYRSGSERWKLLLAGNLILRKSVIQEILRDIHECRPFWV</sequence>
<comment type="caution">
    <text evidence="1">The sequence shown here is derived from an EMBL/GenBank/DDBJ whole genome shotgun (WGS) entry which is preliminary data.</text>
</comment>
<gene>
    <name evidence="1" type="ORF">AVEN_27367_1</name>
</gene>
<protein>
    <submittedName>
        <fullName evidence="1">Uncharacterized protein</fullName>
    </submittedName>
</protein>
<proteinExistence type="predicted"/>
<evidence type="ECO:0000313" key="1">
    <source>
        <dbReference type="EMBL" id="GBM79719.1"/>
    </source>
</evidence>
<dbReference type="EMBL" id="BGPR01002837">
    <property type="protein sequence ID" value="GBM79719.1"/>
    <property type="molecule type" value="Genomic_DNA"/>
</dbReference>
<keyword evidence="2" id="KW-1185">Reference proteome</keyword>
<name>A0A4Y2IR71_ARAVE</name>